<accession>A0A9W6KU37</accession>
<dbReference type="PANTHER" id="PTHR30589:SF0">
    <property type="entry name" value="PHOSPHATIDYLGLYCEROL--PROLIPOPROTEIN DIACYLGLYCERYL TRANSFERASE"/>
    <property type="match status" value="1"/>
</dbReference>
<reference evidence="8" key="1">
    <citation type="journal article" date="2014" name="Int. J. Syst. Evol. Microbiol.">
        <title>Complete genome sequence of Corynebacterium casei LMG S-19264T (=DSM 44701T), isolated from a smear-ripened cheese.</title>
        <authorList>
            <consortium name="US DOE Joint Genome Institute (JGI-PGF)"/>
            <person name="Walter F."/>
            <person name="Albersmeier A."/>
            <person name="Kalinowski J."/>
            <person name="Ruckert C."/>
        </authorList>
    </citation>
    <scope>NUCLEOTIDE SEQUENCE</scope>
    <source>
        <strain evidence="8">VKM Ac-1321</strain>
    </source>
</reference>
<evidence type="ECO:0000256" key="4">
    <source>
        <dbReference type="ARBA" id="ARBA00022692"/>
    </source>
</evidence>
<dbReference type="GO" id="GO:0005886">
    <property type="term" value="C:plasma membrane"/>
    <property type="evidence" value="ECO:0007669"/>
    <property type="project" value="UniProtKB-SubCell"/>
</dbReference>
<evidence type="ECO:0000313" key="8">
    <source>
        <dbReference type="EMBL" id="GLL07308.1"/>
    </source>
</evidence>
<keyword evidence="9" id="KW-1185">Reference proteome</keyword>
<evidence type="ECO:0000256" key="6">
    <source>
        <dbReference type="ARBA" id="ARBA00023136"/>
    </source>
</evidence>
<keyword evidence="3 7" id="KW-0808">Transferase</keyword>
<dbReference type="NCBIfam" id="TIGR00544">
    <property type="entry name" value="lgt"/>
    <property type="match status" value="1"/>
</dbReference>
<keyword evidence="6 7" id="KW-0472">Membrane</keyword>
<keyword evidence="2 7" id="KW-1003">Cell membrane</keyword>
<organism evidence="8 9">
    <name type="scientific">Dactylosporangium matsuzakiense</name>
    <dbReference type="NCBI Taxonomy" id="53360"/>
    <lineage>
        <taxon>Bacteria</taxon>
        <taxon>Bacillati</taxon>
        <taxon>Actinomycetota</taxon>
        <taxon>Actinomycetes</taxon>
        <taxon>Micromonosporales</taxon>
        <taxon>Micromonosporaceae</taxon>
        <taxon>Dactylosporangium</taxon>
    </lineage>
</organism>
<dbReference type="EMBL" id="BSFP01000091">
    <property type="protein sequence ID" value="GLL07308.1"/>
    <property type="molecule type" value="Genomic_DNA"/>
</dbReference>
<dbReference type="GO" id="GO:0008961">
    <property type="term" value="F:phosphatidylglycerol-prolipoprotein diacylglyceryl transferase activity"/>
    <property type="evidence" value="ECO:0007669"/>
    <property type="project" value="UniProtKB-UniRule"/>
</dbReference>
<feature type="transmembrane region" description="Helical" evidence="7">
    <location>
        <begin position="34"/>
        <end position="53"/>
    </location>
</feature>
<evidence type="ECO:0000256" key="2">
    <source>
        <dbReference type="ARBA" id="ARBA00022475"/>
    </source>
</evidence>
<dbReference type="HAMAP" id="MF_01147">
    <property type="entry name" value="Lgt"/>
    <property type="match status" value="1"/>
</dbReference>
<feature type="transmembrane region" description="Helical" evidence="7">
    <location>
        <begin position="223"/>
        <end position="238"/>
    </location>
</feature>
<feature type="transmembrane region" description="Helical" evidence="7">
    <location>
        <begin position="104"/>
        <end position="126"/>
    </location>
</feature>
<dbReference type="AlphaFoldDB" id="A0A9W6KU37"/>
<dbReference type="Proteomes" id="UP001143480">
    <property type="component" value="Unassembled WGS sequence"/>
</dbReference>
<feature type="binding site" evidence="7">
    <location>
        <position position="154"/>
    </location>
    <ligand>
        <name>a 1,2-diacyl-sn-glycero-3-phospho-(1'-sn-glycerol)</name>
        <dbReference type="ChEBI" id="CHEBI:64716"/>
    </ligand>
</feature>
<reference evidence="8" key="2">
    <citation type="submission" date="2023-01" db="EMBL/GenBank/DDBJ databases">
        <authorList>
            <person name="Sun Q."/>
            <person name="Evtushenko L."/>
        </authorList>
    </citation>
    <scope>NUCLEOTIDE SEQUENCE</scope>
    <source>
        <strain evidence="8">VKM Ac-1321</strain>
    </source>
</reference>
<feature type="transmembrane region" description="Helical" evidence="7">
    <location>
        <begin position="250"/>
        <end position="271"/>
    </location>
</feature>
<gene>
    <name evidence="8" type="primary">lgt2</name>
    <name evidence="7" type="synonym">lgt</name>
    <name evidence="8" type="ORF">GCM10017581_090600</name>
</gene>
<keyword evidence="4 7" id="KW-0812">Transmembrane</keyword>
<evidence type="ECO:0000313" key="9">
    <source>
        <dbReference type="Proteomes" id="UP001143480"/>
    </source>
</evidence>
<sequence>MPQTERFPERAPLMLLSYLPSPSRGVWHLGPVPIRAYALCILAGIVIAALLTQRRWAARGGRPEQVLDVAMWAVPFGIVGGRLYHVVTDPELYFTAGRDPVRALYIWDGGLGIWGAIALGALGAWIGCRRAGIPLPDFADALAPGLLVAQAVGRLGNYFNQELYGGPTTLPWALRIDPAHRPADTPDIGLYHPTFLYEALWCLAAAALLLWAERRFDLTRGRLFALCVAAYTLGRAWIEALRVDHANHILGLRLNTWTCLVVFLAATIYLLRARRTDATDRAAPSSPRDKVANSN</sequence>
<dbReference type="PROSITE" id="PS01311">
    <property type="entry name" value="LGT"/>
    <property type="match status" value="1"/>
</dbReference>
<comment type="function">
    <text evidence="7">Catalyzes the transfer of the diacylglyceryl group from phosphatidylglycerol to the sulfhydryl group of the N-terminal cysteine of a prolipoprotein, the first step in the formation of mature lipoproteins.</text>
</comment>
<evidence type="ECO:0000256" key="3">
    <source>
        <dbReference type="ARBA" id="ARBA00022679"/>
    </source>
</evidence>
<evidence type="ECO:0000256" key="7">
    <source>
        <dbReference type="HAMAP-Rule" id="MF_01147"/>
    </source>
</evidence>
<dbReference type="InterPro" id="IPR001640">
    <property type="entry name" value="Lgt"/>
</dbReference>
<comment type="subcellular location">
    <subcellularLocation>
        <location evidence="7">Cell membrane</location>
        <topology evidence="7">Multi-pass membrane protein</topology>
    </subcellularLocation>
</comment>
<keyword evidence="5 7" id="KW-1133">Transmembrane helix</keyword>
<evidence type="ECO:0000256" key="5">
    <source>
        <dbReference type="ARBA" id="ARBA00022989"/>
    </source>
</evidence>
<comment type="catalytic activity">
    <reaction evidence="7">
        <text>L-cysteinyl-[prolipoprotein] + a 1,2-diacyl-sn-glycero-3-phospho-(1'-sn-glycerol) = an S-1,2-diacyl-sn-glyceryl-L-cysteinyl-[prolipoprotein] + sn-glycerol 1-phosphate + H(+)</text>
        <dbReference type="Rhea" id="RHEA:56712"/>
        <dbReference type="Rhea" id="RHEA-COMP:14679"/>
        <dbReference type="Rhea" id="RHEA-COMP:14680"/>
        <dbReference type="ChEBI" id="CHEBI:15378"/>
        <dbReference type="ChEBI" id="CHEBI:29950"/>
        <dbReference type="ChEBI" id="CHEBI:57685"/>
        <dbReference type="ChEBI" id="CHEBI:64716"/>
        <dbReference type="ChEBI" id="CHEBI:140658"/>
        <dbReference type="EC" id="2.5.1.145"/>
    </reaction>
</comment>
<comment type="caution">
    <text evidence="8">The sequence shown here is derived from an EMBL/GenBank/DDBJ whole genome shotgun (WGS) entry which is preliminary data.</text>
</comment>
<protein>
    <recommendedName>
        <fullName evidence="7">Phosphatidylglycerol--prolipoprotein diacylglyceryl transferase</fullName>
        <ecNumber evidence="7">2.5.1.145</ecNumber>
    </recommendedName>
</protein>
<dbReference type="Pfam" id="PF01790">
    <property type="entry name" value="LGT"/>
    <property type="match status" value="1"/>
</dbReference>
<dbReference type="EC" id="2.5.1.145" evidence="7"/>
<comment type="pathway">
    <text evidence="7">Protein modification; lipoprotein biosynthesis (diacylglyceryl transfer).</text>
</comment>
<evidence type="ECO:0000256" key="1">
    <source>
        <dbReference type="ARBA" id="ARBA00007150"/>
    </source>
</evidence>
<dbReference type="GO" id="GO:0042158">
    <property type="term" value="P:lipoprotein biosynthetic process"/>
    <property type="evidence" value="ECO:0007669"/>
    <property type="project" value="UniProtKB-UniRule"/>
</dbReference>
<comment type="similarity">
    <text evidence="1 7">Belongs to the Lgt family.</text>
</comment>
<dbReference type="PANTHER" id="PTHR30589">
    <property type="entry name" value="PROLIPOPROTEIN DIACYLGLYCERYL TRANSFERASE"/>
    <property type="match status" value="1"/>
</dbReference>
<proteinExistence type="inferred from homology"/>
<feature type="transmembrane region" description="Helical" evidence="7">
    <location>
        <begin position="190"/>
        <end position="211"/>
    </location>
</feature>
<name>A0A9W6KU37_9ACTN</name>